<dbReference type="RefSeq" id="WP_185254056.1">
    <property type="nucleotide sequence ID" value="NZ_JACKXE010000001.1"/>
</dbReference>
<evidence type="ECO:0000313" key="3">
    <source>
        <dbReference type="EMBL" id="MBB6629063.1"/>
    </source>
</evidence>
<dbReference type="InterPro" id="IPR025403">
    <property type="entry name" value="TgpA-like_C"/>
</dbReference>
<protein>
    <submittedName>
        <fullName evidence="3">DUF4129 domain-containing protein</fullName>
    </submittedName>
</protein>
<dbReference type="AlphaFoldDB" id="A0A7X0RL78"/>
<feature type="transmembrane region" description="Helical" evidence="1">
    <location>
        <begin position="83"/>
        <end position="101"/>
    </location>
</feature>
<evidence type="ECO:0000256" key="1">
    <source>
        <dbReference type="SAM" id="Phobius"/>
    </source>
</evidence>
<feature type="domain" description="Protein-glutamine gamma-glutamyltransferase-like C-terminal" evidence="2">
    <location>
        <begin position="162"/>
        <end position="231"/>
    </location>
</feature>
<accession>A0A7X0RL78</accession>
<proteinExistence type="predicted"/>
<name>A0A7X0RL78_9ACTN</name>
<comment type="caution">
    <text evidence="3">The sequence shown here is derived from an EMBL/GenBank/DDBJ whole genome shotgun (WGS) entry which is preliminary data.</text>
</comment>
<dbReference type="Proteomes" id="UP000523955">
    <property type="component" value="Unassembled WGS sequence"/>
</dbReference>
<reference evidence="3 4" key="1">
    <citation type="submission" date="2020-08" db="EMBL/GenBank/DDBJ databases">
        <authorList>
            <person name="Seo M.-J."/>
        </authorList>
    </citation>
    <scope>NUCLEOTIDE SEQUENCE [LARGE SCALE GENOMIC DNA]</scope>
    <source>
        <strain evidence="3 4">KIGAM211</strain>
    </source>
</reference>
<evidence type="ECO:0000313" key="4">
    <source>
        <dbReference type="Proteomes" id="UP000523955"/>
    </source>
</evidence>
<evidence type="ECO:0000259" key="2">
    <source>
        <dbReference type="Pfam" id="PF13559"/>
    </source>
</evidence>
<dbReference type="EMBL" id="JACKXE010000001">
    <property type="protein sequence ID" value="MBB6629063.1"/>
    <property type="molecule type" value="Genomic_DNA"/>
</dbReference>
<feature type="transmembrane region" description="Helical" evidence="1">
    <location>
        <begin position="12"/>
        <end position="30"/>
    </location>
</feature>
<keyword evidence="4" id="KW-1185">Reference proteome</keyword>
<keyword evidence="1" id="KW-0812">Transmembrane</keyword>
<dbReference type="Pfam" id="PF13559">
    <property type="entry name" value="DUF4129"/>
    <property type="match status" value="1"/>
</dbReference>
<keyword evidence="1" id="KW-1133">Transmembrane helix</keyword>
<sequence length="246" mass="26692">MTAAARTSITAVVAVVGAALVVILLVTWAASIGPDAVLTGDGPATNRVAMPTTTPPTLVGSPTSDIDRIRATAQPRHDPVLTVLAYALEVVVALIGLVLLWRLQRWARETFDARRRRDPRPDEVDFDVLEAPGVITEEILRDADDQRALLEGGPADDAIIECWHRFEVQAAAAGTSRRTWETSSEFTLRILELVSADDRAVTRLAGLYREARFSGHLMGEDDRAEALAALDTIHRGLRSLARGGTR</sequence>
<gene>
    <name evidence="3" type="ORF">H5V45_17180</name>
</gene>
<keyword evidence="1" id="KW-0472">Membrane</keyword>
<organism evidence="3 4">
    <name type="scientific">Nocardioides luti</name>
    <dbReference type="NCBI Taxonomy" id="2761101"/>
    <lineage>
        <taxon>Bacteria</taxon>
        <taxon>Bacillati</taxon>
        <taxon>Actinomycetota</taxon>
        <taxon>Actinomycetes</taxon>
        <taxon>Propionibacteriales</taxon>
        <taxon>Nocardioidaceae</taxon>
        <taxon>Nocardioides</taxon>
    </lineage>
</organism>